<feature type="binding site" evidence="6">
    <location>
        <position position="189"/>
    </location>
    <ligand>
        <name>NADP(+)</name>
        <dbReference type="ChEBI" id="CHEBI:58349"/>
    </ligand>
</feature>
<dbReference type="PANTHER" id="PTHR42760:SF40">
    <property type="entry name" value="3-OXOACYL-[ACYL-CARRIER-PROTEIN] REDUCTASE, CHLOROPLASTIC"/>
    <property type="match status" value="1"/>
</dbReference>
<comment type="caution">
    <text evidence="10">The sequence shown here is derived from an EMBL/GenBank/DDBJ whole genome shotgun (WGS) entry which is preliminary data.</text>
</comment>
<keyword evidence="8" id="KW-0275">Fatty acid biosynthesis</keyword>
<evidence type="ECO:0000256" key="8">
    <source>
        <dbReference type="RuleBase" id="RU366074"/>
    </source>
</evidence>
<dbReference type="GO" id="GO:0030497">
    <property type="term" value="P:fatty acid elongation"/>
    <property type="evidence" value="ECO:0007669"/>
    <property type="project" value="TreeGrafter"/>
</dbReference>
<dbReference type="AlphaFoldDB" id="A0A3D4S454"/>
<evidence type="ECO:0000256" key="3">
    <source>
        <dbReference type="ARBA" id="ARBA00023002"/>
    </source>
</evidence>
<keyword evidence="3 8" id="KW-0560">Oxidoreductase</keyword>
<evidence type="ECO:0000256" key="4">
    <source>
        <dbReference type="ARBA" id="ARBA00048508"/>
    </source>
</evidence>
<dbReference type="NCBIfam" id="NF009466">
    <property type="entry name" value="PRK12826.1-2"/>
    <property type="match status" value="1"/>
</dbReference>
<evidence type="ECO:0000313" key="11">
    <source>
        <dbReference type="Proteomes" id="UP000262195"/>
    </source>
</evidence>
<feature type="binding site" evidence="6">
    <location>
        <begin position="156"/>
        <end position="160"/>
    </location>
    <ligand>
        <name>NADP(+)</name>
        <dbReference type="ChEBI" id="CHEBI:58349"/>
    </ligand>
</feature>
<proteinExistence type="inferred from homology"/>
<feature type="binding site" evidence="6">
    <location>
        <position position="91"/>
    </location>
    <ligand>
        <name>NADP(+)</name>
        <dbReference type="ChEBI" id="CHEBI:58349"/>
    </ligand>
</feature>
<reference evidence="10 11" key="1">
    <citation type="journal article" date="2018" name="Nat. Biotechnol.">
        <title>A standardized bacterial taxonomy based on genome phylogeny substantially revises the tree of life.</title>
        <authorList>
            <person name="Parks D.H."/>
            <person name="Chuvochina M."/>
            <person name="Waite D.W."/>
            <person name="Rinke C."/>
            <person name="Skarshewski A."/>
            <person name="Chaumeil P.A."/>
            <person name="Hugenholtz P."/>
        </authorList>
    </citation>
    <scope>NUCLEOTIDE SEQUENCE [LARGE SCALE GENOMIC DNA]</scope>
    <source>
        <strain evidence="10">UBA11306</strain>
    </source>
</reference>
<dbReference type="Gene3D" id="3.40.50.720">
    <property type="entry name" value="NAD(P)-binding Rossmann-like Domain"/>
    <property type="match status" value="1"/>
</dbReference>
<comment type="pathway">
    <text evidence="8">Lipid metabolism; fatty acid biosynthesis.</text>
</comment>
<dbReference type="EC" id="1.1.1.100" evidence="2 8"/>
<keyword evidence="8" id="KW-0276">Fatty acid metabolism</keyword>
<dbReference type="RefSeq" id="WP_022795423.1">
    <property type="nucleotide sequence ID" value="NZ_JBQEAI010000001.1"/>
</dbReference>
<dbReference type="PRINTS" id="PR00081">
    <property type="entry name" value="GDHRDH"/>
</dbReference>
<dbReference type="SUPFAM" id="SSF51735">
    <property type="entry name" value="NAD(P)-binding Rossmann-fold domains"/>
    <property type="match status" value="1"/>
</dbReference>
<dbReference type="SMART" id="SM00822">
    <property type="entry name" value="PKS_KR"/>
    <property type="match status" value="1"/>
</dbReference>
<dbReference type="Proteomes" id="UP000262195">
    <property type="component" value="Unassembled WGS sequence"/>
</dbReference>
<dbReference type="FunFam" id="3.40.50.720:FF:000173">
    <property type="entry name" value="3-oxoacyl-[acyl-carrier protein] reductase"/>
    <property type="match status" value="1"/>
</dbReference>
<dbReference type="GO" id="GO:0004316">
    <property type="term" value="F:3-oxoacyl-[acyl-carrier-protein] reductase (NADPH) activity"/>
    <property type="evidence" value="ECO:0007669"/>
    <property type="project" value="UniProtKB-UniRule"/>
</dbReference>
<dbReference type="EMBL" id="DQHO01000016">
    <property type="protein sequence ID" value="HCS93593.1"/>
    <property type="molecule type" value="Genomic_DNA"/>
</dbReference>
<dbReference type="InterPro" id="IPR057326">
    <property type="entry name" value="KR_dom"/>
</dbReference>
<keyword evidence="8" id="KW-0444">Lipid biosynthesis</keyword>
<dbReference type="PROSITE" id="PS00061">
    <property type="entry name" value="ADH_SHORT"/>
    <property type="match status" value="1"/>
</dbReference>
<sequence length="246" mass="26590">MAELEKQPVAFITGGTKGIGLAIAQKLYKDGYQVILTSRHAPNEETLASFVGENDSTPVVLTGSVADSTEVKDIIDEIFSRFKRLDVIVNNAGITLDKLILRMSAEDFMSVIETNLLGTFNVIKAVTPYFLKQKNGVIINMASVVGITGNAGQTNYAASKAGIIGLTKSVAKELAGRNIRCNAIAPGFIETDMTAKLNEKQRSAILQEIPLKRFGQVDHISETVSFLIQNDYVTGQVIEVNGGLHM</sequence>
<evidence type="ECO:0000256" key="6">
    <source>
        <dbReference type="PIRSR" id="PIRSR611284-2"/>
    </source>
</evidence>
<evidence type="ECO:0000256" key="7">
    <source>
        <dbReference type="RuleBase" id="RU000363"/>
    </source>
</evidence>
<dbReference type="PANTHER" id="PTHR42760">
    <property type="entry name" value="SHORT-CHAIN DEHYDROGENASES/REDUCTASES FAMILY MEMBER"/>
    <property type="match status" value="1"/>
</dbReference>
<organism evidence="10 11">
    <name type="scientific">Bavariicoccus seileri</name>
    <dbReference type="NCBI Taxonomy" id="549685"/>
    <lineage>
        <taxon>Bacteria</taxon>
        <taxon>Bacillati</taxon>
        <taxon>Bacillota</taxon>
        <taxon>Bacilli</taxon>
        <taxon>Lactobacillales</taxon>
        <taxon>Enterococcaceae</taxon>
        <taxon>Bavariicoccus</taxon>
    </lineage>
</organism>
<feature type="domain" description="Ketoreductase" evidence="9">
    <location>
        <begin position="8"/>
        <end position="187"/>
    </location>
</feature>
<comment type="function">
    <text evidence="8">Catalyzes the NADPH-dependent reduction of beta-ketoacyl-ACP substrates to beta-hydroxyacyl-ACP products, the first reductive step in the elongation cycle of fatty acid biosynthesis.</text>
</comment>
<evidence type="ECO:0000313" key="10">
    <source>
        <dbReference type="EMBL" id="HCS93593.1"/>
    </source>
</evidence>
<protein>
    <recommendedName>
        <fullName evidence="2 8">3-oxoacyl-[acyl-carrier-protein] reductase</fullName>
        <ecNumber evidence="2 8">1.1.1.100</ecNumber>
    </recommendedName>
</protein>
<keyword evidence="6 8" id="KW-0521">NADP</keyword>
<dbReference type="InterPro" id="IPR020904">
    <property type="entry name" value="Sc_DH/Rdtase_CS"/>
</dbReference>
<keyword evidence="8" id="KW-0443">Lipid metabolism</keyword>
<comment type="subunit">
    <text evidence="8">Homotetramer.</text>
</comment>
<dbReference type="NCBIfam" id="TIGR01830">
    <property type="entry name" value="3oxo_ACP_reduc"/>
    <property type="match status" value="1"/>
</dbReference>
<dbReference type="GO" id="GO:0051287">
    <property type="term" value="F:NAD binding"/>
    <property type="evidence" value="ECO:0007669"/>
    <property type="project" value="UniProtKB-UniRule"/>
</dbReference>
<accession>A0A3D4S454</accession>
<name>A0A3D4S454_9ENTE</name>
<dbReference type="Pfam" id="PF00106">
    <property type="entry name" value="adh_short"/>
    <property type="match status" value="1"/>
</dbReference>
<evidence type="ECO:0000256" key="2">
    <source>
        <dbReference type="ARBA" id="ARBA00012948"/>
    </source>
</evidence>
<evidence type="ECO:0000256" key="5">
    <source>
        <dbReference type="PIRSR" id="PIRSR611284-1"/>
    </source>
</evidence>
<evidence type="ECO:0000259" key="9">
    <source>
        <dbReference type="SMART" id="SM00822"/>
    </source>
</evidence>
<feature type="active site" description="Proton acceptor" evidence="5">
    <location>
        <position position="156"/>
    </location>
</feature>
<dbReference type="InterPro" id="IPR011284">
    <property type="entry name" value="3oxo_ACP_reduc"/>
</dbReference>
<gene>
    <name evidence="10" type="primary">fabG</name>
    <name evidence="10" type="ORF">DIW15_02645</name>
</gene>
<comment type="similarity">
    <text evidence="1 7">Belongs to the short-chain dehydrogenases/reductases (SDR) family.</text>
</comment>
<evidence type="ECO:0000256" key="1">
    <source>
        <dbReference type="ARBA" id="ARBA00006484"/>
    </source>
</evidence>
<dbReference type="UniPathway" id="UPA00094"/>
<dbReference type="InterPro" id="IPR036291">
    <property type="entry name" value="NAD(P)-bd_dom_sf"/>
</dbReference>
<dbReference type="PRINTS" id="PR00080">
    <property type="entry name" value="SDRFAMILY"/>
</dbReference>
<dbReference type="STRING" id="1121105.GCA_000421665_00125"/>
<dbReference type="InterPro" id="IPR002347">
    <property type="entry name" value="SDR_fam"/>
</dbReference>
<comment type="catalytic activity">
    <reaction evidence="4 8">
        <text>a (3R)-hydroxyacyl-[ACP] + NADP(+) = a 3-oxoacyl-[ACP] + NADPH + H(+)</text>
        <dbReference type="Rhea" id="RHEA:17397"/>
        <dbReference type="Rhea" id="RHEA-COMP:9916"/>
        <dbReference type="Rhea" id="RHEA-COMP:9945"/>
        <dbReference type="ChEBI" id="CHEBI:15378"/>
        <dbReference type="ChEBI" id="CHEBI:57783"/>
        <dbReference type="ChEBI" id="CHEBI:58349"/>
        <dbReference type="ChEBI" id="CHEBI:78776"/>
        <dbReference type="ChEBI" id="CHEBI:78827"/>
        <dbReference type="EC" id="1.1.1.100"/>
    </reaction>
</comment>